<name>A0A327N3Q5_PSEFL</name>
<organism evidence="2 3">
    <name type="scientific">Pseudomonas fluorescens</name>
    <dbReference type="NCBI Taxonomy" id="294"/>
    <lineage>
        <taxon>Bacteria</taxon>
        <taxon>Pseudomonadati</taxon>
        <taxon>Pseudomonadota</taxon>
        <taxon>Gammaproteobacteria</taxon>
        <taxon>Pseudomonadales</taxon>
        <taxon>Pseudomonadaceae</taxon>
        <taxon>Pseudomonas</taxon>
    </lineage>
</organism>
<dbReference type="EMBL" id="QLIN01000005">
    <property type="protein sequence ID" value="RAI69363.1"/>
    <property type="molecule type" value="Genomic_DNA"/>
</dbReference>
<comment type="caution">
    <text evidence="2">The sequence shown here is derived from an EMBL/GenBank/DDBJ whole genome shotgun (WGS) entry which is preliminary data.</text>
</comment>
<evidence type="ECO:0000313" key="3">
    <source>
        <dbReference type="Proteomes" id="UP000249493"/>
    </source>
</evidence>
<evidence type="ECO:0000256" key="1">
    <source>
        <dbReference type="SAM" id="MobiDB-lite"/>
    </source>
</evidence>
<sequence length="101" mass="11427">MADRGGLCRSELAREKPESSAGYQAPRVIVDRHREQARSYRLFQVPRKSGTIGDRYRRNGNVHHQQNTPAMRPPSPASRLLQGSVFPRDCVQNLFLNPGIT</sequence>
<protein>
    <submittedName>
        <fullName evidence="2">Uncharacterized protein</fullName>
    </submittedName>
</protein>
<feature type="region of interest" description="Disordered" evidence="1">
    <location>
        <begin position="1"/>
        <end position="26"/>
    </location>
</feature>
<evidence type="ECO:0000313" key="2">
    <source>
        <dbReference type="EMBL" id="RAI69363.1"/>
    </source>
</evidence>
<dbReference type="Proteomes" id="UP000249493">
    <property type="component" value="Unassembled WGS sequence"/>
</dbReference>
<reference evidence="2 3" key="1">
    <citation type="submission" date="2018-06" db="EMBL/GenBank/DDBJ databases">
        <authorList>
            <person name="Zhirakovskaya E."/>
        </authorList>
    </citation>
    <scope>NUCLEOTIDE SEQUENCE [LARGE SCALE GENOMIC DNA]</scope>
    <source>
        <strain evidence="2 3">LY3</strain>
    </source>
</reference>
<feature type="region of interest" description="Disordered" evidence="1">
    <location>
        <begin position="48"/>
        <end position="77"/>
    </location>
</feature>
<proteinExistence type="predicted"/>
<gene>
    <name evidence="2" type="ORF">DOZ80_14530</name>
</gene>
<accession>A0A327N3Q5</accession>
<dbReference type="AlphaFoldDB" id="A0A327N3Q5"/>